<gene>
    <name evidence="8" type="primary">ysxA</name>
    <name evidence="8" type="ORF">GCM10008014_51380</name>
</gene>
<dbReference type="Gene3D" id="1.10.150.20">
    <property type="entry name" value="5' to 3' exonuclease, C-terminal subdomain"/>
    <property type="match status" value="1"/>
</dbReference>
<evidence type="ECO:0000313" key="8">
    <source>
        <dbReference type="EMBL" id="GGH68693.1"/>
    </source>
</evidence>
<keyword evidence="4" id="KW-0378">Hydrolase</keyword>
<evidence type="ECO:0000256" key="3">
    <source>
        <dbReference type="ARBA" id="ARBA00022723"/>
    </source>
</evidence>
<comment type="similarity">
    <text evidence="1">Belongs to the UPF0758 family.</text>
</comment>
<dbReference type="InterPro" id="IPR025657">
    <property type="entry name" value="RadC_JAB"/>
</dbReference>
<dbReference type="Gene3D" id="3.40.140.10">
    <property type="entry name" value="Cytidine Deaminase, domain 2"/>
    <property type="match status" value="1"/>
</dbReference>
<feature type="domain" description="MPN" evidence="7">
    <location>
        <begin position="79"/>
        <end position="201"/>
    </location>
</feature>
<dbReference type="InterPro" id="IPR037518">
    <property type="entry name" value="MPN"/>
</dbReference>
<evidence type="ECO:0000313" key="9">
    <source>
        <dbReference type="Proteomes" id="UP000652153"/>
    </source>
</evidence>
<proteinExistence type="inferred from homology"/>
<comment type="caution">
    <text evidence="8">The sequence shown here is derived from an EMBL/GenBank/DDBJ whole genome shotgun (WGS) entry which is preliminary data.</text>
</comment>
<evidence type="ECO:0000256" key="4">
    <source>
        <dbReference type="ARBA" id="ARBA00022801"/>
    </source>
</evidence>
<dbReference type="PANTHER" id="PTHR30471:SF3">
    <property type="entry name" value="UPF0758 PROTEIN YEES-RELATED"/>
    <property type="match status" value="1"/>
</dbReference>
<keyword evidence="3" id="KW-0479">Metal-binding</keyword>
<dbReference type="Proteomes" id="UP000652153">
    <property type="component" value="Unassembled WGS sequence"/>
</dbReference>
<sequence>MEHNAHLYRTFIARTLRENIESYTVNQFIERFSTPHDLLDTTQEELMEIQGIGKVKASQIISAIEIVKMLNTPRQAKTIIRSPKNAYEVLHNDLALKNREFFVCLFLNTKNYLIAKEIISIGSLNAAIVHPRELFRSAIKRASASVICAHNHPSGDPTPSNEDIILTKRLVEVGNLIGIPLLDHMIIGDGSYVSLKERGYM</sequence>
<evidence type="ECO:0000256" key="2">
    <source>
        <dbReference type="ARBA" id="ARBA00022670"/>
    </source>
</evidence>
<dbReference type="Pfam" id="PF04002">
    <property type="entry name" value="RadC"/>
    <property type="match status" value="1"/>
</dbReference>
<dbReference type="SUPFAM" id="SSF47781">
    <property type="entry name" value="RuvA domain 2-like"/>
    <property type="match status" value="1"/>
</dbReference>
<dbReference type="PANTHER" id="PTHR30471">
    <property type="entry name" value="DNA REPAIR PROTEIN RADC"/>
    <property type="match status" value="1"/>
</dbReference>
<accession>A0ABQ1ZJ70</accession>
<organism evidence="8 9">
    <name type="scientific">Paenibacillus silvae</name>
    <dbReference type="NCBI Taxonomy" id="1325358"/>
    <lineage>
        <taxon>Bacteria</taxon>
        <taxon>Bacillati</taxon>
        <taxon>Bacillota</taxon>
        <taxon>Bacilli</taxon>
        <taxon>Bacillales</taxon>
        <taxon>Paenibacillaceae</taxon>
        <taxon>Paenibacillus</taxon>
    </lineage>
</organism>
<evidence type="ECO:0000256" key="5">
    <source>
        <dbReference type="ARBA" id="ARBA00022833"/>
    </source>
</evidence>
<dbReference type="RefSeq" id="WP_188594418.1">
    <property type="nucleotide sequence ID" value="NZ_BMFU01000012.1"/>
</dbReference>
<evidence type="ECO:0000259" key="7">
    <source>
        <dbReference type="PROSITE" id="PS50249"/>
    </source>
</evidence>
<keyword evidence="2" id="KW-0645">Protease</keyword>
<dbReference type="CDD" id="cd08071">
    <property type="entry name" value="MPN_DUF2466"/>
    <property type="match status" value="1"/>
</dbReference>
<keyword evidence="9" id="KW-1185">Reference proteome</keyword>
<dbReference type="InterPro" id="IPR010994">
    <property type="entry name" value="RuvA_2-like"/>
</dbReference>
<protein>
    <submittedName>
        <fullName evidence="8">UPF0758 protein YsxA</fullName>
    </submittedName>
</protein>
<dbReference type="InterPro" id="IPR001405">
    <property type="entry name" value="UPF0758"/>
</dbReference>
<reference evidence="9" key="1">
    <citation type="journal article" date="2019" name="Int. J. Syst. Evol. Microbiol.">
        <title>The Global Catalogue of Microorganisms (GCM) 10K type strain sequencing project: providing services to taxonomists for standard genome sequencing and annotation.</title>
        <authorList>
            <consortium name="The Broad Institute Genomics Platform"/>
            <consortium name="The Broad Institute Genome Sequencing Center for Infectious Disease"/>
            <person name="Wu L."/>
            <person name="Ma J."/>
        </authorList>
    </citation>
    <scope>NUCLEOTIDE SEQUENCE [LARGE SCALE GENOMIC DNA]</scope>
    <source>
        <strain evidence="9">CGMCC 1.12770</strain>
    </source>
</reference>
<dbReference type="NCBIfam" id="NF000642">
    <property type="entry name" value="PRK00024.1"/>
    <property type="match status" value="1"/>
</dbReference>
<evidence type="ECO:0000256" key="6">
    <source>
        <dbReference type="ARBA" id="ARBA00023049"/>
    </source>
</evidence>
<dbReference type="NCBIfam" id="TIGR00608">
    <property type="entry name" value="radc"/>
    <property type="match status" value="1"/>
</dbReference>
<keyword evidence="5" id="KW-0862">Zinc</keyword>
<name>A0ABQ1ZJ70_9BACL</name>
<dbReference type="InterPro" id="IPR020891">
    <property type="entry name" value="UPF0758_CS"/>
</dbReference>
<dbReference type="PROSITE" id="PS01302">
    <property type="entry name" value="UPF0758"/>
    <property type="match status" value="1"/>
</dbReference>
<dbReference type="PROSITE" id="PS50249">
    <property type="entry name" value="MPN"/>
    <property type="match status" value="1"/>
</dbReference>
<keyword evidence="6" id="KW-0482">Metalloprotease</keyword>
<dbReference type="EMBL" id="BMFU01000012">
    <property type="protein sequence ID" value="GGH68693.1"/>
    <property type="molecule type" value="Genomic_DNA"/>
</dbReference>
<evidence type="ECO:0000256" key="1">
    <source>
        <dbReference type="ARBA" id="ARBA00010243"/>
    </source>
</evidence>